<keyword evidence="1" id="KW-0472">Membrane</keyword>
<dbReference type="EMBL" id="HACG01024342">
    <property type="protein sequence ID" value="CEK71207.1"/>
    <property type="molecule type" value="Transcribed_RNA"/>
</dbReference>
<gene>
    <name evidence="2" type="primary">ORF77360</name>
</gene>
<feature type="transmembrane region" description="Helical" evidence="1">
    <location>
        <begin position="37"/>
        <end position="57"/>
    </location>
</feature>
<feature type="non-terminal residue" evidence="2">
    <location>
        <position position="1"/>
    </location>
</feature>
<proteinExistence type="predicted"/>
<accession>A0A0B6ZS41</accession>
<dbReference type="AlphaFoldDB" id="A0A0B6ZS41"/>
<keyword evidence="1" id="KW-0812">Transmembrane</keyword>
<organism evidence="2">
    <name type="scientific">Arion vulgaris</name>
    <dbReference type="NCBI Taxonomy" id="1028688"/>
    <lineage>
        <taxon>Eukaryota</taxon>
        <taxon>Metazoa</taxon>
        <taxon>Spiralia</taxon>
        <taxon>Lophotrochozoa</taxon>
        <taxon>Mollusca</taxon>
        <taxon>Gastropoda</taxon>
        <taxon>Heterobranchia</taxon>
        <taxon>Euthyneura</taxon>
        <taxon>Panpulmonata</taxon>
        <taxon>Eupulmonata</taxon>
        <taxon>Stylommatophora</taxon>
        <taxon>Helicina</taxon>
        <taxon>Arionoidea</taxon>
        <taxon>Arionidae</taxon>
        <taxon>Arion</taxon>
    </lineage>
</organism>
<sequence length="60" mass="7467">EMNHSWKRIQMMAKNRKEWYTIDAALITKRVTGKRELLQIYHLHINIITFLMKYYLFHDN</sequence>
<name>A0A0B6ZS41_9EUPU</name>
<protein>
    <submittedName>
        <fullName evidence="2">Uncharacterized protein</fullName>
    </submittedName>
</protein>
<evidence type="ECO:0000313" key="2">
    <source>
        <dbReference type="EMBL" id="CEK71207.1"/>
    </source>
</evidence>
<keyword evidence="1" id="KW-1133">Transmembrane helix</keyword>
<reference evidence="2" key="1">
    <citation type="submission" date="2014-12" db="EMBL/GenBank/DDBJ databases">
        <title>Insight into the proteome of Arion vulgaris.</title>
        <authorList>
            <person name="Aradska J."/>
            <person name="Bulat T."/>
            <person name="Smidak R."/>
            <person name="Sarate P."/>
            <person name="Gangsoo J."/>
            <person name="Sialana F."/>
            <person name="Bilban M."/>
            <person name="Lubec G."/>
        </authorList>
    </citation>
    <scope>NUCLEOTIDE SEQUENCE</scope>
    <source>
        <tissue evidence="2">Skin</tissue>
    </source>
</reference>
<evidence type="ECO:0000256" key="1">
    <source>
        <dbReference type="SAM" id="Phobius"/>
    </source>
</evidence>